<evidence type="ECO:0000256" key="6">
    <source>
        <dbReference type="SAM" id="Phobius"/>
    </source>
</evidence>
<keyword evidence="4 6" id="KW-0472">Membrane</keyword>
<evidence type="ECO:0000256" key="5">
    <source>
        <dbReference type="ARBA" id="ARBA00034125"/>
    </source>
</evidence>
<evidence type="ECO:0000313" key="9">
    <source>
        <dbReference type="Proteomes" id="UP000002019"/>
    </source>
</evidence>
<evidence type="ECO:0000256" key="3">
    <source>
        <dbReference type="ARBA" id="ARBA00022989"/>
    </source>
</evidence>
<dbReference type="AlphaFoldDB" id="B0VG73"/>
<name>B0VG73_CLOAI</name>
<keyword evidence="9" id="KW-1185">Reference proteome</keyword>
<dbReference type="HOGENOM" id="CLU_2536558_0_0_0"/>
<accession>B0VG73</accession>
<dbReference type="GO" id="GO:0016020">
    <property type="term" value="C:membrane"/>
    <property type="evidence" value="ECO:0007669"/>
    <property type="project" value="UniProtKB-SubCell"/>
</dbReference>
<sequence length="83" mass="8931">MCIYSEIVAPRLKTPVSVFVTCAIIPLVPGRGLFNSMQLYIAGDNLHASKAILQTLLIAGTISIAIAIVSSVTNLINKLMNRF</sequence>
<dbReference type="InterPro" id="IPR024528">
    <property type="entry name" value="ThrE_2"/>
</dbReference>
<reference evidence="8 9" key="1">
    <citation type="journal article" date="2008" name="J. Bacteriol.">
        <title>'Candidatus Cloacamonas acidaminovorans': genome sequence reconstruction provides a first glimpse of a new bacterial division.</title>
        <authorList>
            <person name="Pelletier E."/>
            <person name="Kreimeyer A."/>
            <person name="Bocs S."/>
            <person name="Rouy Z."/>
            <person name="Gyapay G."/>
            <person name="Chouari R."/>
            <person name="Riviere D."/>
            <person name="Ganesan A."/>
            <person name="Daegelen P."/>
            <person name="Sghir A."/>
            <person name="Cohen G.N."/>
            <person name="Medigue C."/>
            <person name="Weissenbach J."/>
            <person name="Le Paslier D."/>
        </authorList>
    </citation>
    <scope>NUCLEOTIDE SEQUENCE [LARGE SCALE GENOMIC DNA]</scope>
    <source>
        <strain evidence="9">Evry</strain>
    </source>
</reference>
<protein>
    <submittedName>
        <fullName evidence="8">Membrane spanning protein</fullName>
    </submittedName>
</protein>
<dbReference type="Pfam" id="PF12821">
    <property type="entry name" value="ThrE_2"/>
    <property type="match status" value="1"/>
</dbReference>
<proteinExistence type="inferred from homology"/>
<comment type="subcellular location">
    <subcellularLocation>
        <location evidence="1">Membrane</location>
        <topology evidence="1">Multi-pass membrane protein</topology>
    </subcellularLocation>
</comment>
<evidence type="ECO:0000259" key="7">
    <source>
        <dbReference type="Pfam" id="PF12821"/>
    </source>
</evidence>
<evidence type="ECO:0000256" key="4">
    <source>
        <dbReference type="ARBA" id="ARBA00023136"/>
    </source>
</evidence>
<keyword evidence="3 6" id="KW-1133">Transmembrane helix</keyword>
<dbReference type="STRING" id="459349.CLOAM0393"/>
<feature type="transmembrane region" description="Helical" evidence="6">
    <location>
        <begin position="51"/>
        <end position="76"/>
    </location>
</feature>
<dbReference type="EMBL" id="CU466930">
    <property type="protein sequence ID" value="CAO80296.1"/>
    <property type="molecule type" value="Genomic_DNA"/>
</dbReference>
<feature type="transmembrane region" description="Helical" evidence="6">
    <location>
        <begin position="12"/>
        <end position="31"/>
    </location>
</feature>
<feature type="domain" description="Threonine/Serine exporter ThrE" evidence="7">
    <location>
        <begin position="2"/>
        <end position="72"/>
    </location>
</feature>
<dbReference type="Proteomes" id="UP000002019">
    <property type="component" value="Chromosome"/>
</dbReference>
<comment type="similarity">
    <text evidence="5">Belongs to the ThrE exporter (TC 2.A.79) family.</text>
</comment>
<evidence type="ECO:0000313" key="8">
    <source>
        <dbReference type="EMBL" id="CAO80296.1"/>
    </source>
</evidence>
<organism evidence="8 9">
    <name type="scientific">Cloacimonas acidaminovorans (strain Evry)</name>
    <dbReference type="NCBI Taxonomy" id="459349"/>
    <lineage>
        <taxon>Bacteria</taxon>
        <taxon>Pseudomonadati</taxon>
        <taxon>Candidatus Cloacimonadota</taxon>
        <taxon>Candidatus Cloacimonadia</taxon>
        <taxon>Candidatus Cloacimonadales</taxon>
        <taxon>Candidatus Cloacimonadaceae</taxon>
        <taxon>Candidatus Cloacimonas</taxon>
    </lineage>
</organism>
<dbReference type="KEGG" id="caci:CLOAM0393"/>
<keyword evidence="2 6" id="KW-0812">Transmembrane</keyword>
<dbReference type="eggNOG" id="COG3610">
    <property type="taxonomic scope" value="Bacteria"/>
</dbReference>
<gene>
    <name evidence="8" type="ordered locus">CLOAM0393</name>
</gene>
<evidence type="ECO:0000256" key="2">
    <source>
        <dbReference type="ARBA" id="ARBA00022692"/>
    </source>
</evidence>
<evidence type="ECO:0000256" key="1">
    <source>
        <dbReference type="ARBA" id="ARBA00004141"/>
    </source>
</evidence>